<evidence type="ECO:0000313" key="2">
    <source>
        <dbReference type="Proteomes" id="UP000219338"/>
    </source>
</evidence>
<name>A0A284QR07_ARMOS</name>
<dbReference type="EMBL" id="FUEG01000001">
    <property type="protein sequence ID" value="SJK98900.1"/>
    <property type="molecule type" value="Genomic_DNA"/>
</dbReference>
<sequence length="110" mass="11996">MAMVEAWLFSRFHNLLRDFIFAAVLKDMPGVTKKRVHALCLPNASSLPSAIRLSIFIIQDGSAGAIVSRPVKTSASHQLSFSRAATEAFGSLYLLFFPGVPSDSLFVPIK</sequence>
<keyword evidence="2" id="KW-1185">Reference proteome</keyword>
<evidence type="ECO:0000313" key="1">
    <source>
        <dbReference type="EMBL" id="SJK98900.1"/>
    </source>
</evidence>
<dbReference type="Proteomes" id="UP000219338">
    <property type="component" value="Unassembled WGS sequence"/>
</dbReference>
<reference evidence="2" key="1">
    <citation type="journal article" date="2017" name="Nat. Ecol. Evol.">
        <title>Genome expansion and lineage-specific genetic innovations in the forest pathogenic fungi Armillaria.</title>
        <authorList>
            <person name="Sipos G."/>
            <person name="Prasanna A.N."/>
            <person name="Walter M.C."/>
            <person name="O'Connor E."/>
            <person name="Balint B."/>
            <person name="Krizsan K."/>
            <person name="Kiss B."/>
            <person name="Hess J."/>
            <person name="Varga T."/>
            <person name="Slot J."/>
            <person name="Riley R."/>
            <person name="Boka B."/>
            <person name="Rigling D."/>
            <person name="Barry K."/>
            <person name="Lee J."/>
            <person name="Mihaltcheva S."/>
            <person name="LaButti K."/>
            <person name="Lipzen A."/>
            <person name="Waldron R."/>
            <person name="Moloney N.M."/>
            <person name="Sperisen C."/>
            <person name="Kredics L."/>
            <person name="Vagvoelgyi C."/>
            <person name="Patrignani A."/>
            <person name="Fitzpatrick D."/>
            <person name="Nagy I."/>
            <person name="Doyle S."/>
            <person name="Anderson J.B."/>
            <person name="Grigoriev I.V."/>
            <person name="Gueldener U."/>
            <person name="Muensterkoetter M."/>
            <person name="Nagy L.G."/>
        </authorList>
    </citation>
    <scope>NUCLEOTIDE SEQUENCE [LARGE SCALE GENOMIC DNA]</scope>
    <source>
        <strain evidence="2">C18/9</strain>
    </source>
</reference>
<organism evidence="1 2">
    <name type="scientific">Armillaria ostoyae</name>
    <name type="common">Armillaria root rot fungus</name>
    <dbReference type="NCBI Taxonomy" id="47428"/>
    <lineage>
        <taxon>Eukaryota</taxon>
        <taxon>Fungi</taxon>
        <taxon>Dikarya</taxon>
        <taxon>Basidiomycota</taxon>
        <taxon>Agaricomycotina</taxon>
        <taxon>Agaricomycetes</taxon>
        <taxon>Agaricomycetidae</taxon>
        <taxon>Agaricales</taxon>
        <taxon>Marasmiineae</taxon>
        <taxon>Physalacriaceae</taxon>
        <taxon>Armillaria</taxon>
    </lineage>
</organism>
<gene>
    <name evidence="1" type="ORF">ARMOST_02176</name>
</gene>
<accession>A0A284QR07</accession>
<dbReference type="AlphaFoldDB" id="A0A284QR07"/>
<dbReference type="OrthoDB" id="10564689at2759"/>
<proteinExistence type="predicted"/>
<protein>
    <submittedName>
        <fullName evidence="1">Uncharacterized protein</fullName>
    </submittedName>
</protein>